<feature type="region of interest" description="Disordered" evidence="2">
    <location>
        <begin position="1"/>
        <end position="47"/>
    </location>
</feature>
<feature type="coiled-coil region" evidence="1">
    <location>
        <begin position="158"/>
        <end position="186"/>
    </location>
</feature>
<evidence type="ECO:0000256" key="2">
    <source>
        <dbReference type="SAM" id="MobiDB-lite"/>
    </source>
</evidence>
<proteinExistence type="predicted"/>
<dbReference type="Proteomes" id="UP000566819">
    <property type="component" value="Unassembled WGS sequence"/>
</dbReference>
<feature type="region of interest" description="Disordered" evidence="2">
    <location>
        <begin position="248"/>
        <end position="289"/>
    </location>
</feature>
<keyword evidence="4" id="KW-1185">Reference proteome</keyword>
<sequence>MEGVQSDQDVALSGTISKELAPPQKQSKSASPAISKPSPPTMAPQTVLVPDLISAGMSPDTFIRFLEMWKSMDGASQLKAFKSQIAETKDSSLKGELEGLKVYKPAEKKLASDDKDGATGEDAVDGKISTVAPTSTPFANTDVDTTSFIPGFKKPKRIQEMSREKLEQLEAKKAAERAEKQKQLDDEEPIWDISLVNGTRITKYKEYHVIYRNGHQEWVIPDDFSNHVEARALLERLAKVASVNMDERDWMSTSEKRCRGRPRKYPNNAGDRDQNATNANVVDLSRDSS</sequence>
<accession>A0A8H4RBD7</accession>
<evidence type="ECO:0000313" key="3">
    <source>
        <dbReference type="EMBL" id="KAF4625491.1"/>
    </source>
</evidence>
<reference evidence="3 4" key="1">
    <citation type="submission" date="2020-03" db="EMBL/GenBank/DDBJ databases">
        <title>Draft Genome Sequence of Cudoniella acicularis.</title>
        <authorList>
            <person name="Buettner E."/>
            <person name="Kellner H."/>
        </authorList>
    </citation>
    <scope>NUCLEOTIDE SEQUENCE [LARGE SCALE GENOMIC DNA]</scope>
    <source>
        <strain evidence="3 4">DSM 108380</strain>
    </source>
</reference>
<dbReference type="EMBL" id="JAAMPI010001366">
    <property type="protein sequence ID" value="KAF4625491.1"/>
    <property type="molecule type" value="Genomic_DNA"/>
</dbReference>
<feature type="compositionally biased region" description="Basic and acidic residues" evidence="2">
    <location>
        <begin position="248"/>
        <end position="257"/>
    </location>
</feature>
<evidence type="ECO:0000256" key="1">
    <source>
        <dbReference type="SAM" id="Coils"/>
    </source>
</evidence>
<name>A0A8H4RBD7_9HELO</name>
<protein>
    <submittedName>
        <fullName evidence="3">Uncharacterized protein</fullName>
    </submittedName>
</protein>
<organism evidence="3 4">
    <name type="scientific">Cudoniella acicularis</name>
    <dbReference type="NCBI Taxonomy" id="354080"/>
    <lineage>
        <taxon>Eukaryota</taxon>
        <taxon>Fungi</taxon>
        <taxon>Dikarya</taxon>
        <taxon>Ascomycota</taxon>
        <taxon>Pezizomycotina</taxon>
        <taxon>Leotiomycetes</taxon>
        <taxon>Helotiales</taxon>
        <taxon>Tricladiaceae</taxon>
        <taxon>Cudoniella</taxon>
    </lineage>
</organism>
<gene>
    <name evidence="3" type="ORF">G7Y89_g12680</name>
</gene>
<dbReference type="AlphaFoldDB" id="A0A8H4RBD7"/>
<feature type="compositionally biased region" description="Low complexity" evidence="2">
    <location>
        <begin position="27"/>
        <end position="36"/>
    </location>
</feature>
<comment type="caution">
    <text evidence="3">The sequence shown here is derived from an EMBL/GenBank/DDBJ whole genome shotgun (WGS) entry which is preliminary data.</text>
</comment>
<keyword evidence="1" id="KW-0175">Coiled coil</keyword>
<evidence type="ECO:0000313" key="4">
    <source>
        <dbReference type="Proteomes" id="UP000566819"/>
    </source>
</evidence>